<dbReference type="Pfam" id="PF01612">
    <property type="entry name" value="DNA_pol_A_exo1"/>
    <property type="match status" value="1"/>
</dbReference>
<dbReference type="GO" id="GO:0008408">
    <property type="term" value="F:3'-5' exonuclease activity"/>
    <property type="evidence" value="ECO:0007669"/>
    <property type="project" value="InterPro"/>
</dbReference>
<keyword evidence="4" id="KW-1185">Reference proteome</keyword>
<dbReference type="InterPro" id="IPR012337">
    <property type="entry name" value="RNaseH-like_sf"/>
</dbReference>
<evidence type="ECO:0000259" key="2">
    <source>
        <dbReference type="Pfam" id="PF01612"/>
    </source>
</evidence>
<dbReference type="InterPro" id="IPR036397">
    <property type="entry name" value="RNaseH_sf"/>
</dbReference>
<feature type="domain" description="3'-5' exonuclease" evidence="2">
    <location>
        <begin position="611"/>
        <end position="670"/>
    </location>
</feature>
<proteinExistence type="predicted"/>
<dbReference type="EnsemblMetazoa" id="CJA03291.1">
    <property type="protein sequence ID" value="CJA03291.1"/>
    <property type="gene ID" value="WBGene00122495"/>
</dbReference>
<dbReference type="InterPro" id="IPR002562">
    <property type="entry name" value="3'-5'_exonuclease_dom"/>
</dbReference>
<reference evidence="3" key="2">
    <citation type="submission" date="2022-06" db="UniProtKB">
        <authorList>
            <consortium name="EnsemblMetazoa"/>
        </authorList>
    </citation>
    <scope>IDENTIFICATION</scope>
    <source>
        <strain evidence="3">DF5081</strain>
    </source>
</reference>
<dbReference type="PANTHER" id="PTHR47765">
    <property type="entry name" value="3'-5' EXONUCLEASE DOMAIN-CONTAINING PROTEIN"/>
    <property type="match status" value="1"/>
</dbReference>
<dbReference type="SUPFAM" id="SSF53098">
    <property type="entry name" value="Ribonuclease H-like"/>
    <property type="match status" value="1"/>
</dbReference>
<organism evidence="3 4">
    <name type="scientific">Caenorhabditis japonica</name>
    <dbReference type="NCBI Taxonomy" id="281687"/>
    <lineage>
        <taxon>Eukaryota</taxon>
        <taxon>Metazoa</taxon>
        <taxon>Ecdysozoa</taxon>
        <taxon>Nematoda</taxon>
        <taxon>Chromadorea</taxon>
        <taxon>Rhabditida</taxon>
        <taxon>Rhabditina</taxon>
        <taxon>Rhabditomorpha</taxon>
        <taxon>Rhabditoidea</taxon>
        <taxon>Rhabditidae</taxon>
        <taxon>Peloderinae</taxon>
        <taxon>Caenorhabditis</taxon>
    </lineage>
</organism>
<dbReference type="Proteomes" id="UP000005237">
    <property type="component" value="Unassembled WGS sequence"/>
</dbReference>
<reference evidence="4" key="1">
    <citation type="submission" date="2010-08" db="EMBL/GenBank/DDBJ databases">
        <authorList>
            <consortium name="Caenorhabditis japonica Sequencing Consortium"/>
            <person name="Wilson R.K."/>
        </authorList>
    </citation>
    <scope>NUCLEOTIDE SEQUENCE [LARGE SCALE GENOMIC DNA]</scope>
    <source>
        <strain evidence="4">DF5081</strain>
    </source>
</reference>
<dbReference type="PANTHER" id="PTHR47765:SF3">
    <property type="entry name" value="3'-5' EXONUCLEASE DOMAIN-CONTAINING PROTEIN"/>
    <property type="match status" value="1"/>
</dbReference>
<protein>
    <submittedName>
        <fullName evidence="3">3'-5' exonuclease domain-containing protein</fullName>
    </submittedName>
</protein>
<name>A0A8R1HJ29_CAEJA</name>
<dbReference type="AlphaFoldDB" id="A0A8R1HJ29"/>
<evidence type="ECO:0000256" key="1">
    <source>
        <dbReference type="SAM" id="MobiDB-lite"/>
    </source>
</evidence>
<dbReference type="OMA" id="DAYCMLM"/>
<evidence type="ECO:0000313" key="4">
    <source>
        <dbReference type="Proteomes" id="UP000005237"/>
    </source>
</evidence>
<dbReference type="GO" id="GO:0006139">
    <property type="term" value="P:nucleobase-containing compound metabolic process"/>
    <property type="evidence" value="ECO:0007669"/>
    <property type="project" value="InterPro"/>
</dbReference>
<accession>A0A8R1HJ29</accession>
<dbReference type="InterPro" id="IPR052408">
    <property type="entry name" value="Exonuclease_MUT-7-like"/>
</dbReference>
<feature type="region of interest" description="Disordered" evidence="1">
    <location>
        <begin position="126"/>
        <end position="150"/>
    </location>
</feature>
<sequence length="704" mass="81323">MNGYHQESRSIHFIHEIVQKYEKAAASHYGAQKQSKSKFTGRFDFKNFAKKCFDSIEAEQLEVTYLEMCKDSVLYMHMYDTSHTGARGFPQSLLSIPELLLNMILAYQLPQQKSNSSEVKIDCNTEDEDLEEHGNETRRKSRNNENAGPRVALSNQLTAKLFEEMLKIQLPTESKVWKQAKYILCPSNCKKQLSEFGEIIKKTTDAGLISFTALNFFMSDPTLNQHFEEPTTILQALYMGPLGAQTVEMFARNRSESFRKSCREVLRIALEATRDSLKFKHYEPENILTNTCVKISYRNFADNVNKLIYDLSGDVRLDSRIHVGWARAAVKKYGQKRYVDKTWEDENLYDLIWTVLAQRPQLKPYVIDILEKNFKDQNAARFWRRMQPYQMNPTSICNENVKREDPLKPTDKFLNFLPDVREIKMISSEKELQDFKMLLEYRVSREEIVIVGVDAEWSAYVNQSQATILQIALFDSVYIVDLESSKISPNTYNQFFSYFFDTAEIVKIGFQFGEDLHQLRTRFRNCRSLYAPKSVMCVGKLIMDLMAEIGKHPNKEQLKTEWLPFLENDSPNQKKGAGKSNDDENGAADQSTSRESIGEGSTGGEVKNNRIEANKNQFSNKGLSYICENILGRPLDKTEQCSVWDRRPLRDLQIRYAAMDAYCLLLLYKKCGQVYQSLGLDVMKYLQKQSPIIISLPLLSEEPL</sequence>
<dbReference type="Gene3D" id="3.30.420.10">
    <property type="entry name" value="Ribonuclease H-like superfamily/Ribonuclease H"/>
    <property type="match status" value="1"/>
</dbReference>
<dbReference type="GO" id="GO:0003676">
    <property type="term" value="F:nucleic acid binding"/>
    <property type="evidence" value="ECO:0007669"/>
    <property type="project" value="InterPro"/>
</dbReference>
<evidence type="ECO:0000313" key="3">
    <source>
        <dbReference type="EnsemblMetazoa" id="CJA03291.1"/>
    </source>
</evidence>
<feature type="region of interest" description="Disordered" evidence="1">
    <location>
        <begin position="567"/>
        <end position="611"/>
    </location>
</feature>